<proteinExistence type="inferred from homology"/>
<evidence type="ECO:0000313" key="3">
    <source>
        <dbReference type="EMBL" id="CAA9289661.1"/>
    </source>
</evidence>
<reference evidence="3" key="1">
    <citation type="submission" date="2020-02" db="EMBL/GenBank/DDBJ databases">
        <authorList>
            <person name="Meier V. D."/>
        </authorList>
    </citation>
    <scope>NUCLEOTIDE SEQUENCE</scope>
    <source>
        <strain evidence="3">AVDCRST_MAG27</strain>
    </source>
</reference>
<dbReference type="NCBIfam" id="TIGR04559">
    <property type="entry name" value="SoxH_rel_PQQ_2"/>
    <property type="match status" value="1"/>
</dbReference>
<dbReference type="AlphaFoldDB" id="A0A6J4JX37"/>
<dbReference type="InterPro" id="IPR036866">
    <property type="entry name" value="RibonucZ/Hydroxyglut_hydro"/>
</dbReference>
<dbReference type="SUPFAM" id="SSF56281">
    <property type="entry name" value="Metallo-hydrolase/oxidoreductase"/>
    <property type="match status" value="1"/>
</dbReference>
<dbReference type="InterPro" id="IPR001279">
    <property type="entry name" value="Metallo-B-lactamas"/>
</dbReference>
<accession>A0A6J4JX37</accession>
<comment type="similarity">
    <text evidence="1">Belongs to the metallo-beta-lactamase superfamily. Class-B beta-lactamase family.</text>
</comment>
<feature type="domain" description="Metallo-beta-lactamase" evidence="2">
    <location>
        <begin position="55"/>
        <end position="240"/>
    </location>
</feature>
<dbReference type="SMART" id="SM00849">
    <property type="entry name" value="Lactamase_B"/>
    <property type="match status" value="1"/>
</dbReference>
<dbReference type="GO" id="GO:0016787">
    <property type="term" value="F:hydrolase activity"/>
    <property type="evidence" value="ECO:0007669"/>
    <property type="project" value="UniProtKB-KW"/>
</dbReference>
<keyword evidence="3" id="KW-0378">Hydrolase</keyword>
<dbReference type="PANTHER" id="PTHR42951">
    <property type="entry name" value="METALLO-BETA-LACTAMASE DOMAIN-CONTAINING"/>
    <property type="match status" value="1"/>
</dbReference>
<dbReference type="GO" id="GO:0017001">
    <property type="term" value="P:antibiotic catabolic process"/>
    <property type="evidence" value="ECO:0007669"/>
    <property type="project" value="UniProtKB-ARBA"/>
</dbReference>
<protein>
    <submittedName>
        <fullName evidence="3">MBL-fold metallo-hydrolase superfamily</fullName>
    </submittedName>
</protein>
<sequence length="311" mass="31933">MPAFGRRALMAGCGAALLAPPPVSGGDTGVVEVAPGVFVLPGVMEEASSANLDGIGNVGFVVGEAAVAVIDPGGSLAHGQRLRQAVSAVTPLPVRHLVLSHVHPDHVMGGTAFADLGVEVIGHAGLPAALAQRHDFYAAMLEREMGSAGKGSGALAPTRLVEPGQELALDLGGRVLVLTAHPPAHTDHDLSALDRRTGTLWLADLLFVERIPSLDGSLPGWRGVLAALGAVPAARAVPGHGPAAVPWPGAAGPLLRYLDMLERETRAAIAAGIGIAEAPSHVANAEAAQWRLAEAYHGRNVTAAYRELEWE</sequence>
<dbReference type="Gene3D" id="3.60.15.10">
    <property type="entry name" value="Ribonuclease Z/Hydroxyacylglutathione hydrolase-like"/>
    <property type="match status" value="1"/>
</dbReference>
<organism evidence="3">
    <name type="scientific">uncultured Craurococcus sp</name>
    <dbReference type="NCBI Taxonomy" id="1135998"/>
    <lineage>
        <taxon>Bacteria</taxon>
        <taxon>Pseudomonadati</taxon>
        <taxon>Pseudomonadota</taxon>
        <taxon>Alphaproteobacteria</taxon>
        <taxon>Acetobacterales</taxon>
        <taxon>Acetobacteraceae</taxon>
        <taxon>Craurococcus</taxon>
        <taxon>environmental samples</taxon>
    </lineage>
</organism>
<dbReference type="Pfam" id="PF00753">
    <property type="entry name" value="Lactamase_B"/>
    <property type="match status" value="1"/>
</dbReference>
<dbReference type="EMBL" id="CADCTD010000190">
    <property type="protein sequence ID" value="CAA9289661.1"/>
    <property type="molecule type" value="Genomic_DNA"/>
</dbReference>
<name>A0A6J4JX37_9PROT</name>
<dbReference type="PANTHER" id="PTHR42951:SF4">
    <property type="entry name" value="ACYL-COENZYME A THIOESTERASE MBLAC2"/>
    <property type="match status" value="1"/>
</dbReference>
<gene>
    <name evidence="3" type="ORF">AVDCRST_MAG27-4592</name>
</gene>
<dbReference type="CDD" id="cd16282">
    <property type="entry name" value="metallo-hydrolase-like_MBL-fold"/>
    <property type="match status" value="1"/>
</dbReference>
<evidence type="ECO:0000259" key="2">
    <source>
        <dbReference type="SMART" id="SM00849"/>
    </source>
</evidence>
<dbReference type="InterPro" id="IPR050855">
    <property type="entry name" value="NDM-1-like"/>
</dbReference>
<evidence type="ECO:0000256" key="1">
    <source>
        <dbReference type="ARBA" id="ARBA00005250"/>
    </source>
</evidence>
<dbReference type="InterPro" id="IPR030829">
    <property type="entry name" value="SoxH-rel_PQQ_2"/>
</dbReference>